<gene>
    <name evidence="2" type="ORF">E9229_001579</name>
</gene>
<evidence type="ECO:0000313" key="3">
    <source>
        <dbReference type="Proteomes" id="UP000523000"/>
    </source>
</evidence>
<accession>A0A839QGD7</accession>
<keyword evidence="1" id="KW-0812">Transmembrane</keyword>
<dbReference type="Proteomes" id="UP000523000">
    <property type="component" value="Unassembled WGS sequence"/>
</dbReference>
<dbReference type="AlphaFoldDB" id="A0A839QGD7"/>
<keyword evidence="3" id="KW-1185">Reference proteome</keyword>
<sequence length="142" mass="14852">MGFSIGNAALRLVTGAYILNSGVGKLGMDHEHSSGLQDMASQVIPQVAQIDSDQFGKYLGYGEIVLGSALLAPFIPSRLAGLGLGVFSAGLIFTYLKTPGMTRSDGIRPSADGTAMAKDFWLAGVSAALIFHRKRKGPKPLG</sequence>
<keyword evidence="1" id="KW-1133">Transmembrane helix</keyword>
<keyword evidence="1" id="KW-0472">Membrane</keyword>
<protein>
    <submittedName>
        <fullName evidence="2">Putative membrane protein YphA (DoxX/SURF4 family)</fullName>
    </submittedName>
</protein>
<evidence type="ECO:0000313" key="2">
    <source>
        <dbReference type="EMBL" id="MBB2995388.1"/>
    </source>
</evidence>
<name>A0A839QGD7_9MICC</name>
<proteinExistence type="predicted"/>
<dbReference type="EMBL" id="JACHVS010000001">
    <property type="protein sequence ID" value="MBB2995388.1"/>
    <property type="molecule type" value="Genomic_DNA"/>
</dbReference>
<organism evidence="2 3">
    <name type="scientific">Paeniglutamicibacter cryotolerans</name>
    <dbReference type="NCBI Taxonomy" id="670079"/>
    <lineage>
        <taxon>Bacteria</taxon>
        <taxon>Bacillati</taxon>
        <taxon>Actinomycetota</taxon>
        <taxon>Actinomycetes</taxon>
        <taxon>Micrococcales</taxon>
        <taxon>Micrococcaceae</taxon>
        <taxon>Paeniglutamicibacter</taxon>
    </lineage>
</organism>
<feature type="transmembrane region" description="Helical" evidence="1">
    <location>
        <begin position="79"/>
        <end position="96"/>
    </location>
</feature>
<evidence type="ECO:0000256" key="1">
    <source>
        <dbReference type="SAM" id="Phobius"/>
    </source>
</evidence>
<comment type="caution">
    <text evidence="2">The sequence shown here is derived from an EMBL/GenBank/DDBJ whole genome shotgun (WGS) entry which is preliminary data.</text>
</comment>
<reference evidence="2 3" key="1">
    <citation type="submission" date="2020-08" db="EMBL/GenBank/DDBJ databases">
        <title>Sequencing the genomes of 1000 actinobacteria strains.</title>
        <authorList>
            <person name="Klenk H.-P."/>
        </authorList>
    </citation>
    <scope>NUCLEOTIDE SEQUENCE [LARGE SCALE GENOMIC DNA]</scope>
    <source>
        <strain evidence="2 3">DSM 22826</strain>
    </source>
</reference>
<dbReference type="RefSeq" id="WP_183510655.1">
    <property type="nucleotide sequence ID" value="NZ_BAABGK010000090.1"/>
</dbReference>